<evidence type="ECO:0000313" key="1">
    <source>
        <dbReference type="EMBL" id="QJA59306.1"/>
    </source>
</evidence>
<dbReference type="AlphaFoldDB" id="A0A6M3IPC6"/>
<accession>A0A6M3IPC6</accession>
<dbReference type="EMBL" id="MT142398">
    <property type="protein sequence ID" value="QJA79896.1"/>
    <property type="molecule type" value="Genomic_DNA"/>
</dbReference>
<reference evidence="1" key="1">
    <citation type="submission" date="2020-03" db="EMBL/GenBank/DDBJ databases">
        <title>The deep terrestrial virosphere.</title>
        <authorList>
            <person name="Holmfeldt K."/>
            <person name="Nilsson E."/>
            <person name="Simone D."/>
            <person name="Lopez-Fernandez M."/>
            <person name="Wu X."/>
            <person name="de Brujin I."/>
            <person name="Lundin D."/>
            <person name="Andersson A."/>
            <person name="Bertilsson S."/>
            <person name="Dopson M."/>
        </authorList>
    </citation>
    <scope>NUCLEOTIDE SEQUENCE</scope>
    <source>
        <strain evidence="2">MM415A00821</strain>
        <strain evidence="1">MM415B01315</strain>
    </source>
</reference>
<gene>
    <name evidence="2" type="ORF">MM415A00821_0018</name>
    <name evidence="1" type="ORF">MM415B01315_0015</name>
</gene>
<name>A0A6M3IPC6_9ZZZZ</name>
<organism evidence="1">
    <name type="scientific">viral metagenome</name>
    <dbReference type="NCBI Taxonomy" id="1070528"/>
    <lineage>
        <taxon>unclassified sequences</taxon>
        <taxon>metagenomes</taxon>
        <taxon>organismal metagenomes</taxon>
    </lineage>
</organism>
<dbReference type="EMBL" id="MT141364">
    <property type="protein sequence ID" value="QJA59306.1"/>
    <property type="molecule type" value="Genomic_DNA"/>
</dbReference>
<protein>
    <submittedName>
        <fullName evidence="1">Uncharacterized protein</fullName>
    </submittedName>
</protein>
<sequence length="63" mass="7332">MSRNKPFGVVVIPLLPDERYTDSQWETIDEAEDRRRFLQAHLYSAKVKICDWSSLYKNGDGGE</sequence>
<evidence type="ECO:0000313" key="2">
    <source>
        <dbReference type="EMBL" id="QJA79896.1"/>
    </source>
</evidence>
<proteinExistence type="predicted"/>